<comment type="pathway">
    <text evidence="2">Lipid metabolism; sphingolipid metabolism.</text>
</comment>
<feature type="region of interest" description="Disordered" evidence="10">
    <location>
        <begin position="524"/>
        <end position="552"/>
    </location>
</feature>
<proteinExistence type="predicted"/>
<evidence type="ECO:0000256" key="11">
    <source>
        <dbReference type="SAM" id="Phobius"/>
    </source>
</evidence>
<keyword evidence="4" id="KW-0443">Lipid metabolism</keyword>
<evidence type="ECO:0000256" key="1">
    <source>
        <dbReference type="ARBA" id="ARBA00004141"/>
    </source>
</evidence>
<feature type="region of interest" description="Disordered" evidence="10">
    <location>
        <begin position="30"/>
        <end position="52"/>
    </location>
</feature>
<dbReference type="SUPFAM" id="SSF48452">
    <property type="entry name" value="TPR-like"/>
    <property type="match status" value="1"/>
</dbReference>
<dbReference type="InterPro" id="IPR016439">
    <property type="entry name" value="Lag1/Lac1-like"/>
</dbReference>
<dbReference type="InterPro" id="IPR006634">
    <property type="entry name" value="TLC-dom"/>
</dbReference>
<reference evidence="13 14" key="1">
    <citation type="submission" date="2017-08" db="EMBL/GenBank/DDBJ databases">
        <title>USMARCv1.0.</title>
        <authorList>
            <person name="Hannum G.I."/>
            <person name="Koren S."/>
            <person name="Schroeder S.G."/>
            <person name="Chin S.C."/>
            <person name="Nonneman D.J."/>
            <person name="Becker S.A."/>
            <person name="Rosen B.D."/>
            <person name="Bickhart D.M."/>
            <person name="Putnam N.H."/>
            <person name="Green R.E."/>
            <person name="Tuggle C.K."/>
            <person name="Liu H."/>
            <person name="Rohrer G.A."/>
            <person name="Warr A."/>
            <person name="Hall R."/>
            <person name="Kim K."/>
            <person name="Hume D.A."/>
            <person name="Talbot R."/>
            <person name="Chow W."/>
            <person name="Howe K."/>
            <person name="Schwartz A.S."/>
            <person name="Watson M."/>
            <person name="Archibald A.L."/>
            <person name="Phillippy A.M."/>
            <person name="Smith T.P.L."/>
        </authorList>
    </citation>
    <scope>NUCLEOTIDE SEQUENCE [LARGE SCALE GENOMIC DNA]</scope>
</reference>
<evidence type="ECO:0000256" key="7">
    <source>
        <dbReference type="ARBA" id="ARBA00023136"/>
    </source>
</evidence>
<evidence type="ECO:0000256" key="10">
    <source>
        <dbReference type="SAM" id="MobiDB-lite"/>
    </source>
</evidence>
<comment type="catalytic activity">
    <reaction evidence="8">
        <text>sphinganine + octadecanoyl-CoA = N-(octadecanoyl)-sphinganine + CoA + H(+)</text>
        <dbReference type="Rhea" id="RHEA:36547"/>
        <dbReference type="ChEBI" id="CHEBI:15378"/>
        <dbReference type="ChEBI" id="CHEBI:57287"/>
        <dbReference type="ChEBI" id="CHEBI:57394"/>
        <dbReference type="ChEBI" id="CHEBI:57817"/>
        <dbReference type="ChEBI" id="CHEBI:67033"/>
    </reaction>
    <physiologicalReaction direction="left-to-right" evidence="8">
        <dbReference type="Rhea" id="RHEA:36548"/>
    </physiologicalReaction>
</comment>
<dbReference type="Pfam" id="PF04733">
    <property type="entry name" value="Coatomer_E"/>
    <property type="match status" value="1"/>
</dbReference>
<dbReference type="InterPro" id="IPR011990">
    <property type="entry name" value="TPR-like_helical_dom_sf"/>
</dbReference>
<dbReference type="Ensembl" id="ENSSSCT00070028504.1">
    <property type="protein sequence ID" value="ENSSSCP00070023744.1"/>
    <property type="gene ID" value="ENSSSCG00070014508.1"/>
</dbReference>
<sequence>MASPPSPAGCCLGQGASLFVPQFPSVRRPVGPNLQGQSGLHKYAGESTATRRGWPGQGLRSWGLMGKELGGRTWGALAGPLNHWAPSHVSPPPPRKELKKMQDQDEDATLTQLATAWVNLAVGGEKLQDAYYIFQEMADKCSSTLLLLNGQAACHMAQGRWEAAEGVLQEALDKDSSHPETLINLIVLSQHLGKPPEVTNRYLSQLKDAHRTHPFIKEYHAKPLAKRCRLQPRDAAKMPESAWKFLFYLGAWSYSAYLLFGTDYPFFHDPPSVFYDWKTGMAVPRDIAVAYLLQGSFYGHSIYATLYMDAWRKDSVVMLVHHVVTLVLIVSSYAFRYHKVGILVLFLHDISDVQLEFTKLNVYFKSRGGSHHRLHALAADLGCLSFSLSWFWFRLYWFPLKVLYATSYCSLRSVPDIPFYFFFNALLLLLTLMNLYWFLYIVAFAAKVLTGQVRELKDVREYDTAEARAPSPTKLSECGGAAAAPVRSFSHVCLTECALWAGPGDTAAAEADADNVPPGACVQKRDCDKGMDDVAPELDAVRTDSQEDQGRW</sequence>
<evidence type="ECO:0000256" key="5">
    <source>
        <dbReference type="ARBA" id="ARBA00022692"/>
    </source>
</evidence>
<evidence type="ECO:0000256" key="4">
    <source>
        <dbReference type="ARBA" id="ARBA00022516"/>
    </source>
</evidence>
<evidence type="ECO:0000313" key="13">
    <source>
        <dbReference type="Ensembl" id="ENSSSCP00070023744.1"/>
    </source>
</evidence>
<dbReference type="AlphaFoldDB" id="A0A4X1U220"/>
<keyword evidence="6 11" id="KW-1133">Transmembrane helix</keyword>
<dbReference type="PROSITE" id="PS50922">
    <property type="entry name" value="TLC"/>
    <property type="match status" value="1"/>
</dbReference>
<evidence type="ECO:0000256" key="6">
    <source>
        <dbReference type="ARBA" id="ARBA00022989"/>
    </source>
</evidence>
<evidence type="ECO:0000256" key="8">
    <source>
        <dbReference type="ARBA" id="ARBA00049036"/>
    </source>
</evidence>
<protein>
    <submittedName>
        <fullName evidence="13">COPI coat complex subunit epsilon</fullName>
    </submittedName>
</protein>
<dbReference type="PANTHER" id="PTHR12560">
    <property type="entry name" value="LONGEVITY ASSURANCE FACTOR 1 LAG1"/>
    <property type="match status" value="1"/>
</dbReference>
<dbReference type="SMART" id="SM00724">
    <property type="entry name" value="TLC"/>
    <property type="match status" value="1"/>
</dbReference>
<dbReference type="PANTHER" id="PTHR12560:SF58">
    <property type="entry name" value="CERAMIDE SYNTHASE 1"/>
    <property type="match status" value="1"/>
</dbReference>
<organism evidence="13 14">
    <name type="scientific">Sus scrofa</name>
    <name type="common">Pig</name>
    <dbReference type="NCBI Taxonomy" id="9823"/>
    <lineage>
        <taxon>Eukaryota</taxon>
        <taxon>Metazoa</taxon>
        <taxon>Chordata</taxon>
        <taxon>Craniata</taxon>
        <taxon>Vertebrata</taxon>
        <taxon>Euteleostomi</taxon>
        <taxon>Mammalia</taxon>
        <taxon>Eutheria</taxon>
        <taxon>Laurasiatheria</taxon>
        <taxon>Artiodactyla</taxon>
        <taxon>Suina</taxon>
        <taxon>Suidae</taxon>
        <taxon>Sus</taxon>
    </lineage>
</organism>
<keyword evidence="5 9" id="KW-0812">Transmembrane</keyword>
<feature type="transmembrane region" description="Helical" evidence="11">
    <location>
        <begin position="245"/>
        <end position="267"/>
    </location>
</feature>
<evidence type="ECO:0000256" key="2">
    <source>
        <dbReference type="ARBA" id="ARBA00004760"/>
    </source>
</evidence>
<feature type="transmembrane region" description="Helical" evidence="11">
    <location>
        <begin position="417"/>
        <end position="446"/>
    </location>
</feature>
<feature type="transmembrane region" description="Helical" evidence="11">
    <location>
        <begin position="376"/>
        <end position="397"/>
    </location>
</feature>
<reference evidence="13" key="2">
    <citation type="submission" date="2025-08" db="UniProtKB">
        <authorList>
            <consortium name="Ensembl"/>
        </authorList>
    </citation>
    <scope>IDENTIFICATION</scope>
</reference>
<accession>A0A4X1U220</accession>
<comment type="subcellular location">
    <subcellularLocation>
        <location evidence="1">Membrane</location>
        <topology evidence="1">Multi-pass membrane protein</topology>
    </subcellularLocation>
</comment>
<evidence type="ECO:0000259" key="12">
    <source>
        <dbReference type="PROSITE" id="PS50922"/>
    </source>
</evidence>
<feature type="transmembrane region" description="Helical" evidence="11">
    <location>
        <begin position="287"/>
        <end position="308"/>
    </location>
</feature>
<feature type="transmembrane region" description="Helical" evidence="11">
    <location>
        <begin position="315"/>
        <end position="335"/>
    </location>
</feature>
<dbReference type="GO" id="GO:0046513">
    <property type="term" value="P:ceramide biosynthetic process"/>
    <property type="evidence" value="ECO:0007669"/>
    <property type="project" value="InterPro"/>
</dbReference>
<gene>
    <name evidence="13" type="primary">COPE</name>
</gene>
<dbReference type="GO" id="GO:0050291">
    <property type="term" value="F:sphingosine N-acyltransferase activity"/>
    <property type="evidence" value="ECO:0007669"/>
    <property type="project" value="InterPro"/>
</dbReference>
<evidence type="ECO:0000256" key="9">
    <source>
        <dbReference type="PROSITE-ProRule" id="PRU00205"/>
    </source>
</evidence>
<keyword evidence="7 9" id="KW-0472">Membrane</keyword>
<dbReference type="Proteomes" id="UP000314985">
    <property type="component" value="Chromosome 2"/>
</dbReference>
<feature type="compositionally biased region" description="Basic and acidic residues" evidence="10">
    <location>
        <begin position="539"/>
        <end position="552"/>
    </location>
</feature>
<evidence type="ECO:0000313" key="14">
    <source>
        <dbReference type="Proteomes" id="UP000314985"/>
    </source>
</evidence>
<feature type="domain" description="TLC" evidence="12">
    <location>
        <begin position="236"/>
        <end position="450"/>
    </location>
</feature>
<evidence type="ECO:0000256" key="3">
    <source>
        <dbReference type="ARBA" id="ARBA00004991"/>
    </source>
</evidence>
<keyword evidence="4" id="KW-0444">Lipid biosynthesis</keyword>
<comment type="pathway">
    <text evidence="3">Sphingolipid metabolism.</text>
</comment>
<dbReference type="Pfam" id="PF03798">
    <property type="entry name" value="TRAM_LAG1_CLN8"/>
    <property type="match status" value="1"/>
</dbReference>
<dbReference type="Gene3D" id="1.25.40.10">
    <property type="entry name" value="Tetratricopeptide repeat domain"/>
    <property type="match status" value="1"/>
</dbReference>
<name>A0A4X1U220_PIG</name>
<dbReference type="GO" id="GO:0016020">
    <property type="term" value="C:membrane"/>
    <property type="evidence" value="ECO:0007669"/>
    <property type="project" value="UniProtKB-SubCell"/>
</dbReference>